<dbReference type="Proteomes" id="UP000658320">
    <property type="component" value="Unassembled WGS sequence"/>
</dbReference>
<reference evidence="1" key="1">
    <citation type="journal article" date="2014" name="Int. J. Syst. Evol. Microbiol.">
        <title>Complete genome sequence of Corynebacterium casei LMG S-19264T (=DSM 44701T), isolated from a smear-ripened cheese.</title>
        <authorList>
            <consortium name="US DOE Joint Genome Institute (JGI-PGF)"/>
            <person name="Walter F."/>
            <person name="Albersmeier A."/>
            <person name="Kalinowski J."/>
            <person name="Ruckert C."/>
        </authorList>
    </citation>
    <scope>NUCLEOTIDE SEQUENCE</scope>
    <source>
        <strain evidence="1">JCM 4346</strain>
    </source>
</reference>
<reference evidence="1" key="2">
    <citation type="submission" date="2020-09" db="EMBL/GenBank/DDBJ databases">
        <authorList>
            <person name="Sun Q."/>
            <person name="Ohkuma M."/>
        </authorList>
    </citation>
    <scope>NUCLEOTIDE SEQUENCE</scope>
    <source>
        <strain evidence="1">JCM 4346</strain>
    </source>
</reference>
<organism evidence="1 2">
    <name type="scientific">Streptomyces aurantiogriseus</name>
    <dbReference type="NCBI Taxonomy" id="66870"/>
    <lineage>
        <taxon>Bacteria</taxon>
        <taxon>Bacillati</taxon>
        <taxon>Actinomycetota</taxon>
        <taxon>Actinomycetes</taxon>
        <taxon>Kitasatosporales</taxon>
        <taxon>Streptomycetaceae</taxon>
        <taxon>Streptomyces</taxon>
    </lineage>
</organism>
<evidence type="ECO:0000313" key="1">
    <source>
        <dbReference type="EMBL" id="GGR32163.1"/>
    </source>
</evidence>
<evidence type="ECO:0008006" key="3">
    <source>
        <dbReference type="Google" id="ProtNLM"/>
    </source>
</evidence>
<comment type="caution">
    <text evidence="1">The sequence shown here is derived from an EMBL/GenBank/DDBJ whole genome shotgun (WGS) entry which is preliminary data.</text>
</comment>
<protein>
    <recommendedName>
        <fullName evidence="3">Iron-containing redox enzyme family protein</fullName>
    </recommendedName>
</protein>
<dbReference type="SMART" id="SM01236">
    <property type="entry name" value="Haem_oxygenase_2"/>
    <property type="match status" value="1"/>
</dbReference>
<keyword evidence="2" id="KW-1185">Reference proteome</keyword>
<dbReference type="Gene3D" id="1.20.910.10">
    <property type="entry name" value="Heme oxygenase-like"/>
    <property type="match status" value="1"/>
</dbReference>
<dbReference type="Pfam" id="PF14518">
    <property type="entry name" value="Haem_oxygenas_2"/>
    <property type="match status" value="1"/>
</dbReference>
<name>A0A918FEV5_9ACTN</name>
<dbReference type="AlphaFoldDB" id="A0A918FEV5"/>
<accession>A0A918FEV5</accession>
<evidence type="ECO:0000313" key="2">
    <source>
        <dbReference type="Proteomes" id="UP000658320"/>
    </source>
</evidence>
<proteinExistence type="predicted"/>
<dbReference type="SUPFAM" id="SSF48613">
    <property type="entry name" value="Heme oxygenase-like"/>
    <property type="match status" value="1"/>
</dbReference>
<sequence length="343" mass="37454">MTAGYPARMAHEGPRLPAARGPLSAAVRENLLGTGPLPPAEAVAEAPVYGDDLQLALYLCYELHYRGFAGVAPDREWDPELLRVRAALEHRFLTALRADTPVHDTVDDALAELLVEPVEGTGVSHFLCDEGELWQLREYAAQRSLYHLKEADPHAWVLPRLWGRAKAAMAAVEFDEYGGGRPDRVHARLFADLMTDLGLDTAYGRYLDAACAETLATVNLMSLLGLHRSLRGALVGHFATVEITSSPGSRRLAEAMRRTDAGPAAAYFYDEHVEADAVHEQVVRHDVIGGLLDEEPHLAPDVAFGIGVTGLLEDRLADRLLTAWRAGRSSLHTPLNTEIAHIS</sequence>
<gene>
    <name evidence="1" type="ORF">GCM10010251_55300</name>
</gene>
<dbReference type="InterPro" id="IPR016084">
    <property type="entry name" value="Haem_Oase-like_multi-hlx"/>
</dbReference>
<dbReference type="EMBL" id="BMSX01000014">
    <property type="protein sequence ID" value="GGR32163.1"/>
    <property type="molecule type" value="Genomic_DNA"/>
</dbReference>